<proteinExistence type="predicted"/>
<dbReference type="EMBL" id="FUYE01000031">
    <property type="protein sequence ID" value="SKB08947.1"/>
    <property type="molecule type" value="Genomic_DNA"/>
</dbReference>
<dbReference type="Pfam" id="PF14119">
    <property type="entry name" value="DUF4288"/>
    <property type="match status" value="1"/>
</dbReference>
<protein>
    <recommendedName>
        <fullName evidence="4">DUF4288 domain-containing protein</fullName>
    </recommendedName>
</protein>
<dbReference type="RefSeq" id="WP_078816161.1">
    <property type="nucleotide sequence ID" value="NZ_FUYE01000031.1"/>
</dbReference>
<keyword evidence="3" id="KW-1185">Reference proteome</keyword>
<feature type="region of interest" description="Disordered" evidence="1">
    <location>
        <begin position="96"/>
        <end position="120"/>
    </location>
</feature>
<organism evidence="2 3">
    <name type="scientific">Prosthecobacter debontii</name>
    <dbReference type="NCBI Taxonomy" id="48467"/>
    <lineage>
        <taxon>Bacteria</taxon>
        <taxon>Pseudomonadati</taxon>
        <taxon>Verrucomicrobiota</taxon>
        <taxon>Verrucomicrobiia</taxon>
        <taxon>Verrucomicrobiales</taxon>
        <taxon>Verrucomicrobiaceae</taxon>
        <taxon>Prosthecobacter</taxon>
    </lineage>
</organism>
<feature type="compositionally biased region" description="Basic and acidic residues" evidence="1">
    <location>
        <begin position="98"/>
        <end position="120"/>
    </location>
</feature>
<dbReference type="OrthoDB" id="4351131at2"/>
<dbReference type="InterPro" id="IPR025630">
    <property type="entry name" value="DUF4288"/>
</dbReference>
<dbReference type="AlphaFoldDB" id="A0A1T4Z4E7"/>
<evidence type="ECO:0000256" key="1">
    <source>
        <dbReference type="SAM" id="MobiDB-lite"/>
    </source>
</evidence>
<reference evidence="3" key="1">
    <citation type="submission" date="2017-02" db="EMBL/GenBank/DDBJ databases">
        <authorList>
            <person name="Varghese N."/>
            <person name="Submissions S."/>
        </authorList>
    </citation>
    <scope>NUCLEOTIDE SEQUENCE [LARGE SCALE GENOMIC DNA]</scope>
    <source>
        <strain evidence="3">ATCC 700200</strain>
    </source>
</reference>
<accession>A0A1T4Z4E7</accession>
<name>A0A1T4Z4E7_9BACT</name>
<dbReference type="STRING" id="48467.SAMN02745166_05059"/>
<evidence type="ECO:0008006" key="4">
    <source>
        <dbReference type="Google" id="ProtNLM"/>
    </source>
</evidence>
<sequence length="120" mass="13878">MDPHLMDFYSARLLFVVLVADRPGRKRHLYDETVIIFRAKDSAHAFERALELGREQETDYPNDKGHQVRWALVQILNINHIGRSVDGKEVASSLHYRTSKESIPPDHIFHPEKSKPGESF</sequence>
<evidence type="ECO:0000313" key="2">
    <source>
        <dbReference type="EMBL" id="SKB08947.1"/>
    </source>
</evidence>
<evidence type="ECO:0000313" key="3">
    <source>
        <dbReference type="Proteomes" id="UP000190774"/>
    </source>
</evidence>
<gene>
    <name evidence="2" type="ORF">SAMN02745166_05059</name>
</gene>
<dbReference type="Proteomes" id="UP000190774">
    <property type="component" value="Unassembled WGS sequence"/>
</dbReference>